<dbReference type="FunFam" id="2.40.10.10:FF:000068">
    <property type="entry name" value="transmembrane protease serine 2"/>
    <property type="match status" value="1"/>
</dbReference>
<comment type="similarity">
    <text evidence="9">Belongs to the peptidase S1 family. CLIP subfamily.</text>
</comment>
<protein>
    <submittedName>
        <fullName evidence="13">CSON015271 protein</fullName>
    </submittedName>
</protein>
<evidence type="ECO:0000256" key="6">
    <source>
        <dbReference type="ARBA" id="ARBA00022825"/>
    </source>
</evidence>
<evidence type="ECO:0000256" key="11">
    <source>
        <dbReference type="SAM" id="SignalP"/>
    </source>
</evidence>
<evidence type="ECO:0000256" key="5">
    <source>
        <dbReference type="ARBA" id="ARBA00022801"/>
    </source>
</evidence>
<feature type="domain" description="Peptidase S1" evidence="12">
    <location>
        <begin position="151"/>
        <end position="360"/>
    </location>
</feature>
<dbReference type="Pfam" id="PF00089">
    <property type="entry name" value="Trypsin"/>
    <property type="match status" value="2"/>
</dbReference>
<dbReference type="EMBL" id="UFQT01000952">
    <property type="protein sequence ID" value="SSX28164.1"/>
    <property type="molecule type" value="Genomic_DNA"/>
</dbReference>
<dbReference type="PROSITE" id="PS00135">
    <property type="entry name" value="TRYPSIN_SER"/>
    <property type="match status" value="1"/>
</dbReference>
<gene>
    <name evidence="13" type="primary">CSON015271</name>
</gene>
<feature type="signal peptide" evidence="11">
    <location>
        <begin position="1"/>
        <end position="19"/>
    </location>
</feature>
<keyword evidence="5 10" id="KW-0378">Hydrolase</keyword>
<evidence type="ECO:0000313" key="13">
    <source>
        <dbReference type="EMBL" id="SSX28164.1"/>
    </source>
</evidence>
<proteinExistence type="inferred from homology"/>
<dbReference type="FunFam" id="2.40.10.10:FF:000047">
    <property type="entry name" value="Trypsin eta"/>
    <property type="match status" value="1"/>
</dbReference>
<dbReference type="SUPFAM" id="SSF50494">
    <property type="entry name" value="Trypsin-like serine proteases"/>
    <property type="match status" value="2"/>
</dbReference>
<evidence type="ECO:0000256" key="4">
    <source>
        <dbReference type="ARBA" id="ARBA00022757"/>
    </source>
</evidence>
<keyword evidence="7" id="KW-0865">Zymogen</keyword>
<dbReference type="InterPro" id="IPR001314">
    <property type="entry name" value="Peptidase_S1A"/>
</dbReference>
<accession>A0A336MCV7</accession>
<feature type="domain" description="Peptidase S1" evidence="12">
    <location>
        <begin position="394"/>
        <end position="643"/>
    </location>
</feature>
<evidence type="ECO:0000256" key="1">
    <source>
        <dbReference type="ARBA" id="ARBA00004613"/>
    </source>
</evidence>
<dbReference type="InterPro" id="IPR001254">
    <property type="entry name" value="Trypsin_dom"/>
</dbReference>
<dbReference type="InterPro" id="IPR018114">
    <property type="entry name" value="TRYPSIN_HIS"/>
</dbReference>
<dbReference type="PRINTS" id="PR00722">
    <property type="entry name" value="CHYMOTRYPSIN"/>
</dbReference>
<dbReference type="GO" id="GO:0005576">
    <property type="term" value="C:extracellular region"/>
    <property type="evidence" value="ECO:0007669"/>
    <property type="project" value="UniProtKB-SubCell"/>
</dbReference>
<feature type="chain" id="PRO_5016365272" evidence="11">
    <location>
        <begin position="20"/>
        <end position="645"/>
    </location>
</feature>
<keyword evidence="4" id="KW-0222">Digestion</keyword>
<keyword evidence="8" id="KW-1015">Disulfide bond</keyword>
<dbReference type="Gene3D" id="2.40.10.10">
    <property type="entry name" value="Trypsin-like serine proteases"/>
    <property type="match status" value="2"/>
</dbReference>
<evidence type="ECO:0000256" key="7">
    <source>
        <dbReference type="ARBA" id="ARBA00023145"/>
    </source>
</evidence>
<dbReference type="OMA" id="NICPICI"/>
<evidence type="ECO:0000256" key="10">
    <source>
        <dbReference type="RuleBase" id="RU363034"/>
    </source>
</evidence>
<keyword evidence="11" id="KW-0732">Signal</keyword>
<dbReference type="AlphaFoldDB" id="A0A336MCV7"/>
<dbReference type="GO" id="GO:0007586">
    <property type="term" value="P:digestion"/>
    <property type="evidence" value="ECO:0007669"/>
    <property type="project" value="UniProtKB-KW"/>
</dbReference>
<dbReference type="PANTHER" id="PTHR24260:SF135">
    <property type="entry name" value="CLIP DOMAIN-CONTAINING SERINE PROTEASE-RELATED"/>
    <property type="match status" value="1"/>
</dbReference>
<dbReference type="PROSITE" id="PS50240">
    <property type="entry name" value="TRYPSIN_DOM"/>
    <property type="match status" value="2"/>
</dbReference>
<evidence type="ECO:0000256" key="9">
    <source>
        <dbReference type="ARBA" id="ARBA00024195"/>
    </source>
</evidence>
<name>A0A336MCV7_CULSO</name>
<dbReference type="InterPro" id="IPR033116">
    <property type="entry name" value="TRYPSIN_SER"/>
</dbReference>
<dbReference type="InterPro" id="IPR043504">
    <property type="entry name" value="Peptidase_S1_PA_chymotrypsin"/>
</dbReference>
<dbReference type="PROSITE" id="PS00134">
    <property type="entry name" value="TRYPSIN_HIS"/>
    <property type="match status" value="1"/>
</dbReference>
<dbReference type="InterPro" id="IPR009003">
    <property type="entry name" value="Peptidase_S1_PA"/>
</dbReference>
<reference evidence="13" key="1">
    <citation type="submission" date="2018-07" db="EMBL/GenBank/DDBJ databases">
        <authorList>
            <person name="Quirk P.G."/>
            <person name="Krulwich T.A."/>
        </authorList>
    </citation>
    <scope>NUCLEOTIDE SEQUENCE</scope>
</reference>
<dbReference type="PANTHER" id="PTHR24260">
    <property type="match status" value="1"/>
</dbReference>
<comment type="subcellular location">
    <subcellularLocation>
        <location evidence="1">Secreted</location>
    </subcellularLocation>
</comment>
<dbReference type="VEuPathDB" id="VectorBase:CSON015271"/>
<evidence type="ECO:0000256" key="8">
    <source>
        <dbReference type="ARBA" id="ARBA00023157"/>
    </source>
</evidence>
<keyword evidence="2" id="KW-0964">Secreted</keyword>
<keyword evidence="6 10" id="KW-0720">Serine protease</keyword>
<organism evidence="13">
    <name type="scientific">Culicoides sonorensis</name>
    <name type="common">Biting midge</name>
    <dbReference type="NCBI Taxonomy" id="179676"/>
    <lineage>
        <taxon>Eukaryota</taxon>
        <taxon>Metazoa</taxon>
        <taxon>Ecdysozoa</taxon>
        <taxon>Arthropoda</taxon>
        <taxon>Hexapoda</taxon>
        <taxon>Insecta</taxon>
        <taxon>Pterygota</taxon>
        <taxon>Neoptera</taxon>
        <taxon>Endopterygota</taxon>
        <taxon>Diptera</taxon>
        <taxon>Nematocera</taxon>
        <taxon>Chironomoidea</taxon>
        <taxon>Ceratopogonidae</taxon>
        <taxon>Ceratopogoninae</taxon>
        <taxon>Culicoides</taxon>
        <taxon>Monoculicoides</taxon>
    </lineage>
</organism>
<evidence type="ECO:0000256" key="3">
    <source>
        <dbReference type="ARBA" id="ARBA00022670"/>
    </source>
</evidence>
<dbReference type="GO" id="GO:0004252">
    <property type="term" value="F:serine-type endopeptidase activity"/>
    <property type="evidence" value="ECO:0007669"/>
    <property type="project" value="InterPro"/>
</dbReference>
<evidence type="ECO:0000259" key="12">
    <source>
        <dbReference type="PROSITE" id="PS50240"/>
    </source>
</evidence>
<dbReference type="SMART" id="SM00020">
    <property type="entry name" value="Tryp_SPc"/>
    <property type="match status" value="2"/>
</dbReference>
<dbReference type="CDD" id="cd00190">
    <property type="entry name" value="Tryp_SPc"/>
    <property type="match status" value="1"/>
</dbReference>
<evidence type="ECO:0000256" key="2">
    <source>
        <dbReference type="ARBA" id="ARBA00022525"/>
    </source>
</evidence>
<sequence>MRINFLISFFFVVIQYGFCIEMNKGGDECLLRNGVNGTCKFAFDCQHINNEKSREDDWDFCESEDDIQVICCADKTQNEIIWDCDEAKELFNEATFNKFKETFDKCNGTTISPKTSSSDFSFDRIFYTDEDCKALNDEYKIIMDLNHHESIAHGTEVEWGEFPFMVYLNLTSTNERCGGVIITRRHILTAAHCVKNKDEKKRVVRYNTIQLDDVHIDVNVSRVTLHPGYHPLRTPAGNDIAVLLLADDIQIGIQAFPACLYHGKEELRIESNATVIGFGLTHGKYYGSPCYRHDNIPGVCKAANKCDWIRKNNIIPAQLARCSFEHDTIFICCGDEMPNSSLINGDCEKFVFDEGVKNWCEGKGKIRAGSGGVIARKECERLVEEKAPQLTYNIYDGEAVPPGDYPHMAALGFASDEIGADYIFRCGGALISEIYVLTAAHCVSPEMPHPVIVRFGTIDLQNTNDPYNGVVQDIEIEKIIVHPNYRSNQLFNDIALIKLRRSPDLTDIYVYPACLNTRTSIPGTGSGVEVIGWGETEKIQETSQTLLKANLTVVSQSECREKYQTLGIRGLRGGIAESQLCAWDKEFKKDACKGDSGGPLHLKIDKTDYVVGIVSFGIGCATKDPGVYTRISYFIDWIESIVWPN</sequence>
<dbReference type="GO" id="GO:0016485">
    <property type="term" value="P:protein processing"/>
    <property type="evidence" value="ECO:0007669"/>
    <property type="project" value="UniProtKB-ARBA"/>
</dbReference>
<keyword evidence="3 10" id="KW-0645">Protease</keyword>
<dbReference type="InterPro" id="IPR051333">
    <property type="entry name" value="CLIP_Serine_Protease"/>
</dbReference>